<dbReference type="PANTHER" id="PTHR47151:SF2">
    <property type="entry name" value="AMINO ACID BINDING PROTEIN"/>
    <property type="match status" value="1"/>
</dbReference>
<evidence type="ECO:0000313" key="4">
    <source>
        <dbReference type="EMBL" id="ACL02730.1"/>
    </source>
</evidence>
<gene>
    <name evidence="4" type="ordered locus">Dalk_1027</name>
</gene>
<sequence length="377" mass="40980">MIKTGGKIFVFLFLLLLAGRTSLGIAQTGDSVKIAAIFAQTGAAAPMDKEAFEALRWTCQRINHQGGVLGKPVEVLEYDNQSTSLGSLAAGKKAIRDGATAVVGASWSAHSLAIAHLMQEAKIPMISPASTNPALTKIGDYIFRVCASDEFSGKALADFASERLNAKTVVVLTNANSQFSRDLAAFFIDQFNKKGTVLWEGDYLQDASDFSQILEKVKSLQPEVVFVPGYPRDSGYILRQAQNMGVKSIFLGADGWNYLMTEYAGSAVNGHYFSDLWHAGLPNPKSKAFLEEYNKDGFQVKISLAPLAYDSLMVIVNAINKAGTLNTAAIRDAIAATKDYEGVTGNISFNQFGDPIKPIVILKFDNNQPMYYMTIRK</sequence>
<dbReference type="Gene3D" id="3.40.50.2300">
    <property type="match status" value="2"/>
</dbReference>
<evidence type="ECO:0000256" key="2">
    <source>
        <dbReference type="ARBA" id="ARBA00022729"/>
    </source>
</evidence>
<dbReference type="RefSeq" id="WP_012610168.1">
    <property type="nucleotide sequence ID" value="NC_011768.1"/>
</dbReference>
<evidence type="ECO:0000256" key="1">
    <source>
        <dbReference type="ARBA" id="ARBA00010062"/>
    </source>
</evidence>
<organism evidence="4 5">
    <name type="scientific">Desulfatibacillum aliphaticivorans</name>
    <dbReference type="NCBI Taxonomy" id="218208"/>
    <lineage>
        <taxon>Bacteria</taxon>
        <taxon>Pseudomonadati</taxon>
        <taxon>Thermodesulfobacteriota</taxon>
        <taxon>Desulfobacteria</taxon>
        <taxon>Desulfobacterales</taxon>
        <taxon>Desulfatibacillaceae</taxon>
        <taxon>Desulfatibacillum</taxon>
    </lineage>
</organism>
<proteinExistence type="inferred from homology"/>
<protein>
    <submittedName>
        <fullName evidence="4">Extracellular ligand-binding receptor</fullName>
    </submittedName>
</protein>
<keyword evidence="4" id="KW-0675">Receptor</keyword>
<keyword evidence="2" id="KW-0732">Signal</keyword>
<dbReference type="InterPro" id="IPR028081">
    <property type="entry name" value="Leu-bd"/>
</dbReference>
<dbReference type="KEGG" id="dal:Dalk_1027"/>
<name>B8FK55_DESAL</name>
<dbReference type="eggNOG" id="COG0683">
    <property type="taxonomic scope" value="Bacteria"/>
</dbReference>
<dbReference type="AlphaFoldDB" id="B8FK55"/>
<dbReference type="HOGENOM" id="CLU_027128_6_1_7"/>
<evidence type="ECO:0000259" key="3">
    <source>
        <dbReference type="Pfam" id="PF13458"/>
    </source>
</evidence>
<reference evidence="4 5" key="1">
    <citation type="journal article" date="2012" name="Environ. Microbiol.">
        <title>The genome sequence of Desulfatibacillum alkenivorans AK-01: a blueprint for anaerobic alkane oxidation.</title>
        <authorList>
            <person name="Callaghan A.V."/>
            <person name="Morris B.E."/>
            <person name="Pereira I.A."/>
            <person name="McInerney M.J."/>
            <person name="Austin R.N."/>
            <person name="Groves J.T."/>
            <person name="Kukor J.J."/>
            <person name="Suflita J.M."/>
            <person name="Young L.Y."/>
            <person name="Zylstra G.J."/>
            <person name="Wawrik B."/>
        </authorList>
    </citation>
    <scope>NUCLEOTIDE SEQUENCE [LARGE SCALE GENOMIC DNA]</scope>
    <source>
        <strain evidence="4 5">AK-01</strain>
    </source>
</reference>
<dbReference type="InterPro" id="IPR028082">
    <property type="entry name" value="Peripla_BP_I"/>
</dbReference>
<keyword evidence="5" id="KW-1185">Reference proteome</keyword>
<comment type="similarity">
    <text evidence="1">Belongs to the leucine-binding protein family.</text>
</comment>
<dbReference type="SUPFAM" id="SSF53822">
    <property type="entry name" value="Periplasmic binding protein-like I"/>
    <property type="match status" value="1"/>
</dbReference>
<dbReference type="EMBL" id="CP001322">
    <property type="protein sequence ID" value="ACL02730.1"/>
    <property type="molecule type" value="Genomic_DNA"/>
</dbReference>
<feature type="domain" description="Leucine-binding protein" evidence="3">
    <location>
        <begin position="31"/>
        <end position="366"/>
    </location>
</feature>
<dbReference type="CDD" id="cd06347">
    <property type="entry name" value="PBP1_ABC_LivK_ligand_binding-like"/>
    <property type="match status" value="1"/>
</dbReference>
<dbReference type="PANTHER" id="PTHR47151">
    <property type="entry name" value="LEU/ILE/VAL-BINDING ABC TRANSPORTER SUBUNIT"/>
    <property type="match status" value="1"/>
</dbReference>
<evidence type="ECO:0000313" key="5">
    <source>
        <dbReference type="Proteomes" id="UP000000739"/>
    </source>
</evidence>
<accession>B8FK55</accession>
<dbReference type="Pfam" id="PF13458">
    <property type="entry name" value="Peripla_BP_6"/>
    <property type="match status" value="1"/>
</dbReference>
<dbReference type="Proteomes" id="UP000000739">
    <property type="component" value="Chromosome"/>
</dbReference>